<dbReference type="AlphaFoldDB" id="I1ZLB4"/>
<dbReference type="KEGG" id="scf:Spaf_0836"/>
<evidence type="ECO:0000313" key="2">
    <source>
        <dbReference type="Proteomes" id="UP000002865"/>
    </source>
</evidence>
<dbReference type="PaxDb" id="1114965-Spaf_0836"/>
<dbReference type="HOGENOM" id="CLU_3030566_0_0_9"/>
<reference evidence="1 2" key="1">
    <citation type="journal article" date="2012" name="PLoS ONE">
        <title>Complete Genome and Transcriptomes of Streptococcus parasanguinis FW213: Phylogenic Relations and Potential Virulence Mechanisms.</title>
        <authorList>
            <person name="Geng J."/>
            <person name="Chiu C.H."/>
            <person name="Tang P."/>
            <person name="Chen Y."/>
            <person name="Shieh H.R."/>
            <person name="Hu S."/>
            <person name="Chen Y.Y."/>
        </authorList>
    </citation>
    <scope>NUCLEOTIDE SEQUENCE [LARGE SCALE GENOMIC DNA]</scope>
    <source>
        <strain evidence="1 2">FW213</strain>
    </source>
</reference>
<name>I1ZLB4_STRPA</name>
<dbReference type="PATRIC" id="fig|1114965.3.peg.807"/>
<sequence length="55" mass="6251">MSGAFSDSLENIVCDRDFFFEEIVLFGKFDDTIIMVIEQLRVGLTETASDATIWN</sequence>
<dbReference type="EMBL" id="CP003122">
    <property type="protein sequence ID" value="AFJ25838.1"/>
    <property type="molecule type" value="Genomic_DNA"/>
</dbReference>
<gene>
    <name evidence="1" type="ORF">Spaf_0836</name>
</gene>
<accession>I1ZLB4</accession>
<dbReference type="STRING" id="1114965.Spaf_0836"/>
<evidence type="ECO:0000313" key="1">
    <source>
        <dbReference type="EMBL" id="AFJ25838.1"/>
    </source>
</evidence>
<organism evidence="1 2">
    <name type="scientific">Streptococcus parasanguinis FW213</name>
    <dbReference type="NCBI Taxonomy" id="1114965"/>
    <lineage>
        <taxon>Bacteria</taxon>
        <taxon>Bacillati</taxon>
        <taxon>Bacillota</taxon>
        <taxon>Bacilli</taxon>
        <taxon>Lactobacillales</taxon>
        <taxon>Streptococcaceae</taxon>
        <taxon>Streptococcus</taxon>
    </lineage>
</organism>
<proteinExistence type="predicted"/>
<dbReference type="Proteomes" id="UP000002865">
    <property type="component" value="Chromosome"/>
</dbReference>
<protein>
    <submittedName>
        <fullName evidence="1">Uncharacterized protein</fullName>
    </submittedName>
</protein>